<dbReference type="PROSITE" id="PS51257">
    <property type="entry name" value="PROKAR_LIPOPROTEIN"/>
    <property type="match status" value="1"/>
</dbReference>
<organism evidence="2 3">
    <name type="scientific">Chitinophaga ginsengisoli</name>
    <dbReference type="NCBI Taxonomy" id="363837"/>
    <lineage>
        <taxon>Bacteria</taxon>
        <taxon>Pseudomonadati</taxon>
        <taxon>Bacteroidota</taxon>
        <taxon>Chitinophagia</taxon>
        <taxon>Chitinophagales</taxon>
        <taxon>Chitinophagaceae</taxon>
        <taxon>Chitinophaga</taxon>
    </lineage>
</organism>
<name>A0A2P8GPQ0_9BACT</name>
<dbReference type="AlphaFoldDB" id="A0A2P8GPQ0"/>
<sequence length="252" mass="27497">MKKTNNRKSVLHDRWKTIGWELLLLAVFNIMLASCDRERLSGSGYVISETRETGVFTDVEVDGPMHVHLQQGPPTPLQITAEDNLIRVIDTYVSGTTLHIRIKSGVSVHSTRDIDIYLKSATYNSVFFAGSGSVESLDTIRTERFEYKLAGSGNARFPIVTNRLETEIEGSGSVQLNGSAHTFYSNIDGSGDVRGMDFYCEDADISVKGSGGHTLNVSNSLDVSIRGSGEVKYRGTAVVRTDISGSGKVIKL</sequence>
<dbReference type="Gene3D" id="2.160.20.120">
    <property type="match status" value="1"/>
</dbReference>
<dbReference type="OrthoDB" id="5585143at2"/>
<dbReference type="Pfam" id="PF10988">
    <property type="entry name" value="DUF2807"/>
    <property type="match status" value="1"/>
</dbReference>
<keyword evidence="3" id="KW-1185">Reference proteome</keyword>
<proteinExistence type="predicted"/>
<dbReference type="EMBL" id="PYGK01000001">
    <property type="protein sequence ID" value="PSL35942.1"/>
    <property type="molecule type" value="Genomic_DNA"/>
</dbReference>
<protein>
    <submittedName>
        <fullName evidence="2">Putative autotransporter adhesin-like protein</fullName>
    </submittedName>
</protein>
<dbReference type="InterPro" id="IPR021255">
    <property type="entry name" value="DUF2807"/>
</dbReference>
<accession>A0A2P8GPQ0</accession>
<comment type="caution">
    <text evidence="2">The sequence shown here is derived from an EMBL/GenBank/DDBJ whole genome shotgun (WGS) entry which is preliminary data.</text>
</comment>
<dbReference type="PANTHER" id="PTHR39200:SF1">
    <property type="entry name" value="AUTO-TRANSPORTER ADHESIN HEAD GIN DOMAIN-CONTAINING PROTEIN-RELATED"/>
    <property type="match status" value="1"/>
</dbReference>
<dbReference type="Proteomes" id="UP000240978">
    <property type="component" value="Unassembled WGS sequence"/>
</dbReference>
<evidence type="ECO:0000313" key="3">
    <source>
        <dbReference type="Proteomes" id="UP000240978"/>
    </source>
</evidence>
<reference evidence="2 3" key="1">
    <citation type="submission" date="2018-03" db="EMBL/GenBank/DDBJ databases">
        <title>Genomic Encyclopedia of Archaeal and Bacterial Type Strains, Phase II (KMG-II): from individual species to whole genera.</title>
        <authorList>
            <person name="Goeker M."/>
        </authorList>
    </citation>
    <scope>NUCLEOTIDE SEQUENCE [LARGE SCALE GENOMIC DNA]</scope>
    <source>
        <strain evidence="2 3">DSM 18107</strain>
    </source>
</reference>
<gene>
    <name evidence="2" type="ORF">CLV42_101706</name>
</gene>
<dbReference type="RefSeq" id="WP_106600478.1">
    <property type="nucleotide sequence ID" value="NZ_PYGK01000001.1"/>
</dbReference>
<evidence type="ECO:0000313" key="2">
    <source>
        <dbReference type="EMBL" id="PSL35942.1"/>
    </source>
</evidence>
<feature type="domain" description="Putative auto-transporter adhesin head GIN" evidence="1">
    <location>
        <begin position="56"/>
        <end position="236"/>
    </location>
</feature>
<dbReference type="PANTHER" id="PTHR39200">
    <property type="entry name" value="HYPOTHETICAL EXPORTED PROTEIN"/>
    <property type="match status" value="1"/>
</dbReference>
<evidence type="ECO:0000259" key="1">
    <source>
        <dbReference type="Pfam" id="PF10988"/>
    </source>
</evidence>